<evidence type="ECO:0000313" key="3">
    <source>
        <dbReference type="EMBL" id="KAA0258611.1"/>
    </source>
</evidence>
<comment type="caution">
    <text evidence="3">The sequence shown here is derived from an EMBL/GenBank/DDBJ whole genome shotgun (WGS) entry which is preliminary data.</text>
</comment>
<dbReference type="InterPro" id="IPR021309">
    <property type="entry name" value="YgaP-like_TM"/>
</dbReference>
<proteinExistence type="predicted"/>
<feature type="transmembrane region" description="Helical" evidence="1">
    <location>
        <begin position="12"/>
        <end position="38"/>
    </location>
</feature>
<keyword evidence="4" id="KW-1185">Reference proteome</keyword>
<accession>A0A5A8F4S1</accession>
<dbReference type="AlphaFoldDB" id="A0A5A8F4S1"/>
<dbReference type="Gene3D" id="6.10.140.1340">
    <property type="match status" value="1"/>
</dbReference>
<evidence type="ECO:0000256" key="1">
    <source>
        <dbReference type="SAM" id="Phobius"/>
    </source>
</evidence>
<dbReference type="Pfam" id="PF11127">
    <property type="entry name" value="YgaP-like_TM"/>
    <property type="match status" value="1"/>
</dbReference>
<protein>
    <submittedName>
        <fullName evidence="3">DUF2892 domain-containing protein</fullName>
    </submittedName>
</protein>
<sequence length="63" mass="7216">MTVKRLMRIIPGLFVTISVILGLTVNKWWFAFTLFVGLNLFQSGFTNFCPLEKILIKLGIPEE</sequence>
<organism evidence="3 4">
    <name type="scientific">Deferribacter autotrophicus</name>
    <dbReference type="NCBI Taxonomy" id="500465"/>
    <lineage>
        <taxon>Bacteria</taxon>
        <taxon>Pseudomonadati</taxon>
        <taxon>Deferribacterota</taxon>
        <taxon>Deferribacteres</taxon>
        <taxon>Deferribacterales</taxon>
        <taxon>Deferribacteraceae</taxon>
        <taxon>Deferribacter</taxon>
    </lineage>
</organism>
<keyword evidence="1" id="KW-0812">Transmembrane</keyword>
<keyword evidence="1" id="KW-0472">Membrane</keyword>
<evidence type="ECO:0000313" key="4">
    <source>
        <dbReference type="Proteomes" id="UP000322876"/>
    </source>
</evidence>
<name>A0A5A8F4S1_9BACT</name>
<evidence type="ECO:0000259" key="2">
    <source>
        <dbReference type="Pfam" id="PF11127"/>
    </source>
</evidence>
<dbReference type="OrthoDB" id="9799383at2"/>
<reference evidence="3 4" key="1">
    <citation type="submission" date="2019-06" db="EMBL/GenBank/DDBJ databases">
        <title>Genomic insights into carbon and energy metabolism of Deferribacter autotrophicus revealed new metabolic traits in the phylum Deferribacteres.</title>
        <authorList>
            <person name="Slobodkin A.I."/>
            <person name="Slobodkina G.B."/>
            <person name="Allioux M."/>
            <person name="Alain K."/>
            <person name="Jebbar M."/>
            <person name="Shadrin V."/>
            <person name="Kublanov I.V."/>
            <person name="Toshchakov S.V."/>
            <person name="Bonch-Osmolovskaya E.A."/>
        </authorList>
    </citation>
    <scope>NUCLEOTIDE SEQUENCE [LARGE SCALE GENOMIC DNA]</scope>
    <source>
        <strain evidence="3 4">SL50</strain>
    </source>
</reference>
<keyword evidence="1" id="KW-1133">Transmembrane helix</keyword>
<dbReference type="EMBL" id="VFJB01000004">
    <property type="protein sequence ID" value="KAA0258611.1"/>
    <property type="molecule type" value="Genomic_DNA"/>
</dbReference>
<dbReference type="Proteomes" id="UP000322876">
    <property type="component" value="Unassembled WGS sequence"/>
</dbReference>
<dbReference type="RefSeq" id="WP_149266163.1">
    <property type="nucleotide sequence ID" value="NZ_VFJB01000004.1"/>
</dbReference>
<feature type="domain" description="Inner membrane protein YgaP-like transmembrane" evidence="2">
    <location>
        <begin position="2"/>
        <end position="55"/>
    </location>
</feature>
<gene>
    <name evidence="3" type="ORF">FHQ18_05480</name>
</gene>